<comment type="subcellular location">
    <subcellularLocation>
        <location evidence="1">Cell membrane</location>
        <topology evidence="1">Multi-pass membrane protein</topology>
    </subcellularLocation>
</comment>
<evidence type="ECO:0000259" key="9">
    <source>
        <dbReference type="Pfam" id="PF12704"/>
    </source>
</evidence>
<feature type="transmembrane region" description="Helical" evidence="7">
    <location>
        <begin position="775"/>
        <end position="797"/>
    </location>
</feature>
<evidence type="ECO:0000256" key="2">
    <source>
        <dbReference type="ARBA" id="ARBA00022475"/>
    </source>
</evidence>
<dbReference type="InterPro" id="IPR050250">
    <property type="entry name" value="Macrolide_Exporter_MacB"/>
</dbReference>
<feature type="domain" description="ABC3 transporter permease C-terminal" evidence="8">
    <location>
        <begin position="727"/>
        <end position="844"/>
    </location>
</feature>
<sequence length="851" mass="88384">MLRTALRNVFAHKARLVMTALAIILGTAFVSGTLIFGDTAGNAYRNVSAKNYRGVAVLVTANEGIRAPGDQHRTALDERLADKIRALPGVASVRPSATGYATIADKKQRPMGEEWQSLGADFTPGKDGKDSRYPLTSGRGPAAADEIALSTKAAADGPVLTKKLVGTVDTTDPRVTSGGTLALFDTATAQRLYSGAGSFSEFSVGARPGVDDVELTERIQRMLPEEKASAQSGSELARIQADEITMSTRSLTKSLMVFAGIALFVGAFIVANTFTMLISQRRREIALLRAVGASRRQVVRSTLVEAAVLGLLASVAGFVLGLGVALGLRPLLNSTGAHLPDGPLIVEPASFGYALVIGVVVTVLSAWLPARRAARVAPVEALSEIDQAPAQRSLVVRGVIGAVLGGAGVATMFYVATKTSSEGINAGMAGSALVLAGAAVLAPLLSRPLVTFAGKGLARMFPASGRLATRNALRNPRRTAATASALMIGLTLITGLTVLGHSATLGVDKMMERQGLTADYQVSSEGGWGLGKDAAGRLSAVPGVAAAVPLRTVGVDLGSDAGGLTGTDVSNLGKVAGLRFTSGSAEAVRAKNTIAVSEKTAGERGLRTGQRLKVTYNGDESGAEDEKPGRAKGPKTATYTIGGIYTDNEVVPKAFVSLATIASHVNQPSLANERILVKAEPGKASGLADKLRSALGSNPLVKVKDQSVLRAERSGSIGDILNMTYGLLGMALVIAVVGVVNTLAMSVFERTREIGMLRAIGLARRDVKRMVRLESVMICVFGAVLGIVVGGFLAWSGGHLVKSSFPAYEFGLPWPRIGLFLLIALVVGVLAAVWPARRAGRLSPLESMGVQ</sequence>
<evidence type="ECO:0000313" key="10">
    <source>
        <dbReference type="EMBL" id="KOG86899.1"/>
    </source>
</evidence>
<feature type="transmembrane region" description="Helical" evidence="7">
    <location>
        <begin position="394"/>
        <end position="416"/>
    </location>
</feature>
<evidence type="ECO:0000256" key="3">
    <source>
        <dbReference type="ARBA" id="ARBA00022692"/>
    </source>
</evidence>
<dbReference type="PANTHER" id="PTHR30572">
    <property type="entry name" value="MEMBRANE COMPONENT OF TRANSPORTER-RELATED"/>
    <property type="match status" value="1"/>
</dbReference>
<comment type="similarity">
    <text evidence="6">Belongs to the ABC-4 integral membrane protein family.</text>
</comment>
<keyword evidence="4 7" id="KW-1133">Transmembrane helix</keyword>
<organism evidence="10 11">
    <name type="scientific">Streptomyces varsoviensis</name>
    <dbReference type="NCBI Taxonomy" id="67373"/>
    <lineage>
        <taxon>Bacteria</taxon>
        <taxon>Bacillati</taxon>
        <taxon>Actinomycetota</taxon>
        <taxon>Actinomycetes</taxon>
        <taxon>Kitasatosporales</taxon>
        <taxon>Streptomycetaceae</taxon>
        <taxon>Streptomyces</taxon>
    </lineage>
</organism>
<protein>
    <submittedName>
        <fullName evidence="10">ABC transporter</fullName>
    </submittedName>
</protein>
<feature type="domain" description="MacB-like periplasmic core" evidence="9">
    <location>
        <begin position="17"/>
        <end position="219"/>
    </location>
</feature>
<keyword evidence="3 7" id="KW-0812">Transmembrane</keyword>
<evidence type="ECO:0000259" key="8">
    <source>
        <dbReference type="Pfam" id="PF02687"/>
    </source>
</evidence>
<evidence type="ECO:0000256" key="1">
    <source>
        <dbReference type="ARBA" id="ARBA00004651"/>
    </source>
</evidence>
<feature type="transmembrane region" description="Helical" evidence="7">
    <location>
        <begin position="480"/>
        <end position="500"/>
    </location>
</feature>
<feature type="transmembrane region" description="Helical" evidence="7">
    <location>
        <begin position="428"/>
        <end position="450"/>
    </location>
</feature>
<dbReference type="InterPro" id="IPR025857">
    <property type="entry name" value="MacB_PCD"/>
</dbReference>
<comment type="caution">
    <text evidence="10">The sequence shown here is derived from an EMBL/GenBank/DDBJ whole genome shotgun (WGS) entry which is preliminary data.</text>
</comment>
<keyword evidence="5 7" id="KW-0472">Membrane</keyword>
<feature type="transmembrane region" description="Helical" evidence="7">
    <location>
        <begin position="723"/>
        <end position="748"/>
    </location>
</feature>
<evidence type="ECO:0000256" key="6">
    <source>
        <dbReference type="ARBA" id="ARBA00038076"/>
    </source>
</evidence>
<keyword evidence="2" id="KW-1003">Cell membrane</keyword>
<dbReference type="Proteomes" id="UP000037020">
    <property type="component" value="Unassembled WGS sequence"/>
</dbReference>
<evidence type="ECO:0000256" key="5">
    <source>
        <dbReference type="ARBA" id="ARBA00023136"/>
    </source>
</evidence>
<accession>A0ABR5J0G3</accession>
<keyword evidence="11" id="KW-1185">Reference proteome</keyword>
<dbReference type="PANTHER" id="PTHR30572:SF4">
    <property type="entry name" value="ABC TRANSPORTER PERMEASE YTRF"/>
    <property type="match status" value="1"/>
</dbReference>
<evidence type="ECO:0000313" key="11">
    <source>
        <dbReference type="Proteomes" id="UP000037020"/>
    </source>
</evidence>
<dbReference type="EMBL" id="LGUT01002555">
    <property type="protein sequence ID" value="KOG86899.1"/>
    <property type="molecule type" value="Genomic_DNA"/>
</dbReference>
<feature type="transmembrane region" description="Helical" evidence="7">
    <location>
        <begin position="303"/>
        <end position="328"/>
    </location>
</feature>
<feature type="transmembrane region" description="Helical" evidence="7">
    <location>
        <begin position="255"/>
        <end position="279"/>
    </location>
</feature>
<name>A0ABR5J0G3_9ACTN</name>
<feature type="transmembrane region" description="Helical" evidence="7">
    <location>
        <begin position="817"/>
        <end position="836"/>
    </location>
</feature>
<evidence type="ECO:0000256" key="7">
    <source>
        <dbReference type="SAM" id="Phobius"/>
    </source>
</evidence>
<dbReference type="Pfam" id="PF02687">
    <property type="entry name" value="FtsX"/>
    <property type="match status" value="2"/>
</dbReference>
<reference evidence="10 11" key="1">
    <citation type="submission" date="2015-07" db="EMBL/GenBank/DDBJ databases">
        <authorList>
            <person name="Ju K.-S."/>
            <person name="Doroghazi J.R."/>
            <person name="Metcalf W.W."/>
        </authorList>
    </citation>
    <scope>NUCLEOTIDE SEQUENCE [LARGE SCALE GENOMIC DNA]</scope>
    <source>
        <strain evidence="10 11">NRRL B-3589</strain>
    </source>
</reference>
<dbReference type="Pfam" id="PF12704">
    <property type="entry name" value="MacB_PCD"/>
    <property type="match status" value="2"/>
</dbReference>
<gene>
    <name evidence="10" type="ORF">ADK38_28445</name>
</gene>
<dbReference type="InterPro" id="IPR003838">
    <property type="entry name" value="ABC3_permease_C"/>
</dbReference>
<evidence type="ECO:0000256" key="4">
    <source>
        <dbReference type="ARBA" id="ARBA00022989"/>
    </source>
</evidence>
<feature type="domain" description="ABC3 transporter permease C-terminal" evidence="8">
    <location>
        <begin position="256"/>
        <end position="376"/>
    </location>
</feature>
<feature type="transmembrane region" description="Helical" evidence="7">
    <location>
        <begin position="348"/>
        <end position="368"/>
    </location>
</feature>
<feature type="domain" description="MacB-like periplasmic core" evidence="9">
    <location>
        <begin position="479"/>
        <end position="684"/>
    </location>
</feature>
<proteinExistence type="inferred from homology"/>